<keyword evidence="2" id="KW-1185">Reference proteome</keyword>
<dbReference type="Proteomes" id="UP000007844">
    <property type="component" value="Chromosome"/>
</dbReference>
<dbReference type="KEGG" id="daf:Desaf_3446"/>
<accession>F3YXF5</accession>
<dbReference type="HOGENOM" id="CLU_985995_0_0_7"/>
<dbReference type="InterPro" id="IPR023366">
    <property type="entry name" value="ATP_synth_asu-like_sf"/>
</dbReference>
<organism evidence="1 2">
    <name type="scientific">Desulfocurvibacter africanus subsp. africanus str. Walvis Bay</name>
    <dbReference type="NCBI Taxonomy" id="690850"/>
    <lineage>
        <taxon>Bacteria</taxon>
        <taxon>Pseudomonadati</taxon>
        <taxon>Thermodesulfobacteriota</taxon>
        <taxon>Desulfovibrionia</taxon>
        <taxon>Desulfovibrionales</taxon>
        <taxon>Desulfovibrionaceae</taxon>
        <taxon>Desulfocurvibacter</taxon>
    </lineage>
</organism>
<evidence type="ECO:0000313" key="2">
    <source>
        <dbReference type="Proteomes" id="UP000007844"/>
    </source>
</evidence>
<dbReference type="RefSeq" id="WP_014261346.1">
    <property type="nucleotide sequence ID" value="NC_016629.1"/>
</dbReference>
<proteinExistence type="predicted"/>
<sequence>MIEAEIIRRVRKGIREPSPRLVSDEDIREVITEAVRSLALEMMFIDRRYFTRAKAVSSNTHVFVFPADAQSILRVWAMQEKARDVAGASGEGEPVTLTIPGHGFADNETVEVQDVGGNTAANGTWRVENATADTFGLRGAVGNAAYSVGGKVFRSSKSIDLLPVAHIEDTTATGRWRWYPRGDAIVLDANQFAHDLYVEYLPAVESLALTDIPGLYHPGIAGYCVSELLVIPAQDDPAYADLSASYSRNAEVWNRALETLRSHFRPAPQPNMPRDVMGWGAV</sequence>
<dbReference type="STRING" id="690850.Desaf_3446"/>
<reference evidence="1 2" key="1">
    <citation type="journal article" date="2011" name="J. Bacteriol.">
        <title>Genome sequence of the mercury-methylating and pleomorphic Desulfovibrio africanus Strain Walvis Bay.</title>
        <authorList>
            <person name="Brown S.D."/>
            <person name="Wall J.D."/>
            <person name="Kucken A.M."/>
            <person name="Gilmour C.C."/>
            <person name="Podar M."/>
            <person name="Brandt C.C."/>
            <person name="Teshima H."/>
            <person name="Detter J.C."/>
            <person name="Han C.S."/>
            <person name="Land M.L."/>
            <person name="Lucas S."/>
            <person name="Han J."/>
            <person name="Pennacchio L."/>
            <person name="Nolan M."/>
            <person name="Pitluck S."/>
            <person name="Woyke T."/>
            <person name="Goodwin L."/>
            <person name="Palumbo A.V."/>
            <person name="Elias D.A."/>
        </authorList>
    </citation>
    <scope>NUCLEOTIDE SEQUENCE [LARGE SCALE GENOMIC DNA]</scope>
    <source>
        <strain evidence="1 2">Walvis Bay</strain>
    </source>
</reference>
<dbReference type="Gene3D" id="2.40.30.20">
    <property type="match status" value="1"/>
</dbReference>
<protein>
    <submittedName>
        <fullName evidence="1">Uncharacterized protein</fullName>
    </submittedName>
</protein>
<evidence type="ECO:0000313" key="1">
    <source>
        <dbReference type="EMBL" id="EGJ51732.1"/>
    </source>
</evidence>
<name>F3YXF5_DESAF</name>
<dbReference type="AlphaFoldDB" id="F3YXF5"/>
<gene>
    <name evidence="1" type="ORF">Desaf_3446</name>
</gene>
<dbReference type="EMBL" id="CP003221">
    <property type="protein sequence ID" value="EGJ51732.1"/>
    <property type="molecule type" value="Genomic_DNA"/>
</dbReference>